<evidence type="ECO:0000256" key="1">
    <source>
        <dbReference type="ARBA" id="ARBA00006479"/>
    </source>
</evidence>
<comment type="similarity">
    <text evidence="1">Belongs to the ROK (NagC/XylR) family.</text>
</comment>
<reference evidence="2 3" key="1">
    <citation type="submission" date="2024-09" db="EMBL/GenBank/DDBJ databases">
        <authorList>
            <person name="Sun Q."/>
            <person name="Mori K."/>
        </authorList>
    </citation>
    <scope>NUCLEOTIDE SEQUENCE [LARGE SCALE GENOMIC DNA]</scope>
    <source>
        <strain evidence="2 3">TBRC 0563</strain>
    </source>
</reference>
<accession>A0ABV5YL49</accession>
<sequence length="94" mass="9554">AAAGDAACRAAVEEYGHALGRGLAAVASGWDPQILVVGGVVAPYFAMLSPSIARAFDDWASPAGRQVLRVAARLGTDAGVLGALCLADQMRSEQ</sequence>
<dbReference type="InterPro" id="IPR000600">
    <property type="entry name" value="ROK"/>
</dbReference>
<keyword evidence="3" id="KW-1185">Reference proteome</keyword>
<dbReference type="Gene3D" id="3.30.420.40">
    <property type="match status" value="1"/>
</dbReference>
<dbReference type="Proteomes" id="UP001589627">
    <property type="component" value="Unassembled WGS sequence"/>
</dbReference>
<name>A0ABV5YL49_9ACTN</name>
<dbReference type="InterPro" id="IPR043129">
    <property type="entry name" value="ATPase_NBD"/>
</dbReference>
<gene>
    <name evidence="2" type="ORF">ACFFNX_26580</name>
</gene>
<dbReference type="RefSeq" id="WP_378207861.1">
    <property type="nucleotide sequence ID" value="NZ_JBHLZP010000224.1"/>
</dbReference>
<evidence type="ECO:0000313" key="3">
    <source>
        <dbReference type="Proteomes" id="UP001589627"/>
    </source>
</evidence>
<proteinExistence type="inferred from homology"/>
<evidence type="ECO:0000313" key="2">
    <source>
        <dbReference type="EMBL" id="MFB9835753.1"/>
    </source>
</evidence>
<dbReference type="EMBL" id="JBHLZP010000224">
    <property type="protein sequence ID" value="MFB9835753.1"/>
    <property type="molecule type" value="Genomic_DNA"/>
</dbReference>
<dbReference type="Pfam" id="PF00480">
    <property type="entry name" value="ROK"/>
    <property type="match status" value="1"/>
</dbReference>
<dbReference type="CDD" id="cd23763">
    <property type="entry name" value="ASKHA_ATPase_ROK"/>
    <property type="match status" value="1"/>
</dbReference>
<comment type="caution">
    <text evidence="2">The sequence shown here is derived from an EMBL/GenBank/DDBJ whole genome shotgun (WGS) entry which is preliminary data.</text>
</comment>
<organism evidence="2 3">
    <name type="scientific">Actinoallomurus acaciae</name>
    <dbReference type="NCBI Taxonomy" id="502577"/>
    <lineage>
        <taxon>Bacteria</taxon>
        <taxon>Bacillati</taxon>
        <taxon>Actinomycetota</taxon>
        <taxon>Actinomycetes</taxon>
        <taxon>Streptosporangiales</taxon>
        <taxon>Thermomonosporaceae</taxon>
        <taxon>Actinoallomurus</taxon>
    </lineage>
</organism>
<protein>
    <submittedName>
        <fullName evidence="2">ROK family protein</fullName>
    </submittedName>
</protein>
<feature type="non-terminal residue" evidence="2">
    <location>
        <position position="1"/>
    </location>
</feature>
<dbReference type="SUPFAM" id="SSF53067">
    <property type="entry name" value="Actin-like ATPase domain"/>
    <property type="match status" value="1"/>
</dbReference>